<feature type="domain" description="SnoaL-like" evidence="1">
    <location>
        <begin position="11"/>
        <end position="114"/>
    </location>
</feature>
<evidence type="ECO:0000259" key="1">
    <source>
        <dbReference type="Pfam" id="PF12680"/>
    </source>
</evidence>
<gene>
    <name evidence="2" type="ORF">Q4535_11990</name>
</gene>
<organism evidence="2 3">
    <name type="scientific">Cobetia amphilecti</name>
    <dbReference type="NCBI Taxonomy" id="1055104"/>
    <lineage>
        <taxon>Bacteria</taxon>
        <taxon>Pseudomonadati</taxon>
        <taxon>Pseudomonadota</taxon>
        <taxon>Gammaproteobacteria</taxon>
        <taxon>Oceanospirillales</taxon>
        <taxon>Halomonadaceae</taxon>
        <taxon>Cobetia</taxon>
    </lineage>
</organism>
<dbReference type="InterPro" id="IPR032710">
    <property type="entry name" value="NTF2-like_dom_sf"/>
</dbReference>
<dbReference type="AlphaFoldDB" id="A0AAP4U1F8"/>
<protein>
    <submittedName>
        <fullName evidence="2">Nuclear transport factor 2 family protein</fullName>
    </submittedName>
</protein>
<sequence length="128" mass="13983">MTHQATIELLTAFCDALNRHDIDDCLSMMTDDCEFLAIAGPELEGKTFAGQDAVRAGLSAAWQNAPDAQWIDVEIFADGERGFVISTYTGTTADGARSEARMIDAFTLRDGKIAIKNAFRKNRPPINV</sequence>
<dbReference type="Pfam" id="PF12680">
    <property type="entry name" value="SnoaL_2"/>
    <property type="match status" value="1"/>
</dbReference>
<dbReference type="Proteomes" id="UP001170481">
    <property type="component" value="Unassembled WGS sequence"/>
</dbReference>
<reference evidence="2" key="1">
    <citation type="submission" date="2023-07" db="EMBL/GenBank/DDBJ databases">
        <title>Genome content predicts the carbon catabolic preferences of heterotrophic bacteria.</title>
        <authorList>
            <person name="Gralka M."/>
        </authorList>
    </citation>
    <scope>NUCLEOTIDE SEQUENCE</scope>
    <source>
        <strain evidence="2">C2R13</strain>
    </source>
</reference>
<dbReference type="InterPro" id="IPR037401">
    <property type="entry name" value="SnoaL-like"/>
</dbReference>
<dbReference type="Gene3D" id="3.10.450.50">
    <property type="match status" value="1"/>
</dbReference>
<name>A0AAP4U1F8_9GAMM</name>
<comment type="caution">
    <text evidence="2">The sequence shown here is derived from an EMBL/GenBank/DDBJ whole genome shotgun (WGS) entry which is preliminary data.</text>
</comment>
<evidence type="ECO:0000313" key="2">
    <source>
        <dbReference type="EMBL" id="MDO6672836.1"/>
    </source>
</evidence>
<dbReference type="RefSeq" id="WP_303594422.1">
    <property type="nucleotide sequence ID" value="NZ_JAUORK010000016.1"/>
</dbReference>
<proteinExistence type="predicted"/>
<dbReference type="SUPFAM" id="SSF54427">
    <property type="entry name" value="NTF2-like"/>
    <property type="match status" value="1"/>
</dbReference>
<dbReference type="EMBL" id="JAUORK010000016">
    <property type="protein sequence ID" value="MDO6672836.1"/>
    <property type="molecule type" value="Genomic_DNA"/>
</dbReference>
<accession>A0AAP4U1F8</accession>
<evidence type="ECO:0000313" key="3">
    <source>
        <dbReference type="Proteomes" id="UP001170481"/>
    </source>
</evidence>